<dbReference type="Gene3D" id="3.30.70.1020">
    <property type="entry name" value="Trehalose-6-phosphate phosphatase related protein, domain 2"/>
    <property type="match status" value="1"/>
</dbReference>
<dbReference type="PANTHER" id="PTHR43768:SF3">
    <property type="entry name" value="TREHALOSE 6-PHOSPHATE PHOSPHATASE"/>
    <property type="match status" value="1"/>
</dbReference>
<comment type="function">
    <text evidence="4">Removes the phosphate from trehalose 6-phosphate to produce free trehalose.</text>
</comment>
<gene>
    <name evidence="5" type="primary">otsB</name>
    <name evidence="5" type="ORF">DIT71_09770</name>
</gene>
<dbReference type="RefSeq" id="WP_114613037.1">
    <property type="nucleotide sequence ID" value="NZ_QFWX01000004.1"/>
</dbReference>
<dbReference type="Pfam" id="PF00702">
    <property type="entry name" value="Hydrolase"/>
    <property type="match status" value="1"/>
</dbReference>
<dbReference type="OrthoDB" id="9800058at2"/>
<keyword evidence="4" id="KW-0460">Magnesium</keyword>
<comment type="cofactor">
    <cofactor evidence="4">
        <name>Mg(2+)</name>
        <dbReference type="ChEBI" id="CHEBI:18420"/>
    </cofactor>
</comment>
<dbReference type="InterPro" id="IPR044651">
    <property type="entry name" value="OTSB-like"/>
</dbReference>
<accession>A0A2V3ZIQ0</accession>
<dbReference type="Proteomes" id="UP000253987">
    <property type="component" value="Unassembled WGS sequence"/>
</dbReference>
<dbReference type="SUPFAM" id="SSF56784">
    <property type="entry name" value="HAD-like"/>
    <property type="match status" value="2"/>
</dbReference>
<evidence type="ECO:0000313" key="5">
    <source>
        <dbReference type="EMBL" id="PXX90812.1"/>
    </source>
</evidence>
<dbReference type="InterPro" id="IPR023214">
    <property type="entry name" value="HAD_sf"/>
</dbReference>
<dbReference type="SFLD" id="SFLDG01129">
    <property type="entry name" value="C1.5:_HAD__Beta-PGM__Phosphata"/>
    <property type="match status" value="1"/>
</dbReference>
<dbReference type="EMBL" id="QFWX01000004">
    <property type="protein sequence ID" value="PXX90812.1"/>
    <property type="molecule type" value="Genomic_DNA"/>
</dbReference>
<sequence>MSTNRRTDPFQAVIFDMDGVLTRTADLHMQAWKQIFDDYLSRQSNQQSFSRTDYLAYVDGKPRYQGVEDFLHSRQLTLPYGKPSDSADCDTVCGLGNRKNACFLKLLENKGVEVFEDAVAALKRWRRGGMKLAIITASRNGQRILEEAGLMDAVDVVIDGTVAAEKELAGKLEIMREAAHGLNVAPANAVIVEDATAGVRAGREGEFGLVVGVSRNGNETELREAGADHITADVYGVSFLRQLPNALDHMEDLSAWRGTRPLAVFLDFDGTLAEITEEPGKAEISTEARSALQKFSCPVAVISGRDREDLQSRVNVEGIYYAGNHGFDIAGNGHQHTLPEADNAVKYVDQAEAMARARVGDLSGVIIERKRYSLAVHYRKVKSEDVVEEVRNVVEDMRRQTGLRKRNGKKVLELEPDVDWHKGRALRWLIDILPVSGKEPPFIVYVGDDVTDEDAFSALREDGPGIYVGDALTCSLADYHVRDPEEVLQLLHSLADADAPLK</sequence>
<reference evidence="5 6" key="2">
    <citation type="submission" date="2018-06" db="EMBL/GenBank/DDBJ databases">
        <title>Marinobactersediminissp. nov, a moderately halophilic bacterium isolated from marine solar saltern.</title>
        <authorList>
            <person name="Zhang Y."/>
        </authorList>
    </citation>
    <scope>NUCLEOTIDE SEQUENCE [LARGE SCALE GENOMIC DNA]</scope>
    <source>
        <strain evidence="5 6">F01</strain>
    </source>
</reference>
<dbReference type="SFLD" id="SFLDS00003">
    <property type="entry name" value="Haloacid_Dehalogenase"/>
    <property type="match status" value="1"/>
</dbReference>
<dbReference type="InterPro" id="IPR036412">
    <property type="entry name" value="HAD-like_sf"/>
</dbReference>
<dbReference type="Gene3D" id="3.40.50.1000">
    <property type="entry name" value="HAD superfamily/HAD-like"/>
    <property type="match status" value="2"/>
</dbReference>
<dbReference type="Pfam" id="PF02358">
    <property type="entry name" value="Trehalose_PPase"/>
    <property type="match status" value="1"/>
</dbReference>
<dbReference type="NCBIfam" id="TIGR00685">
    <property type="entry name" value="T6PP"/>
    <property type="match status" value="1"/>
</dbReference>
<dbReference type="EC" id="3.1.3.12" evidence="4"/>
<dbReference type="PANTHER" id="PTHR43768">
    <property type="entry name" value="TREHALOSE 6-PHOSPHATE PHOSPHATASE"/>
    <property type="match status" value="1"/>
</dbReference>
<evidence type="ECO:0000313" key="6">
    <source>
        <dbReference type="Proteomes" id="UP000253987"/>
    </source>
</evidence>
<proteinExistence type="inferred from homology"/>
<dbReference type="InterPro" id="IPR003337">
    <property type="entry name" value="Trehalose_PPase"/>
</dbReference>
<dbReference type="UniPathway" id="UPA00299"/>
<keyword evidence="6" id="KW-1185">Reference proteome</keyword>
<dbReference type="InterPro" id="IPR006379">
    <property type="entry name" value="HAD-SF_hydro_IIB"/>
</dbReference>
<name>A0A2V3ZIQ0_9GAMM</name>
<organism evidence="5 6">
    <name type="scientific">Marinobacter vulgaris</name>
    <dbReference type="NCBI Taxonomy" id="1928331"/>
    <lineage>
        <taxon>Bacteria</taxon>
        <taxon>Pseudomonadati</taxon>
        <taxon>Pseudomonadota</taxon>
        <taxon>Gammaproteobacteria</taxon>
        <taxon>Pseudomonadales</taxon>
        <taxon>Marinobacteraceae</taxon>
        <taxon>Marinobacter</taxon>
    </lineage>
</organism>
<evidence type="ECO:0000256" key="4">
    <source>
        <dbReference type="RuleBase" id="RU361117"/>
    </source>
</evidence>
<dbReference type="GO" id="GO:0004805">
    <property type="term" value="F:trehalose-phosphatase activity"/>
    <property type="evidence" value="ECO:0007669"/>
    <property type="project" value="UniProtKB-EC"/>
</dbReference>
<dbReference type="Gene3D" id="1.10.150.240">
    <property type="entry name" value="Putative phosphatase, domain 2"/>
    <property type="match status" value="1"/>
</dbReference>
<dbReference type="InterPro" id="IPR023198">
    <property type="entry name" value="PGP-like_dom2"/>
</dbReference>
<evidence type="ECO:0000256" key="2">
    <source>
        <dbReference type="ARBA" id="ARBA00008770"/>
    </source>
</evidence>
<dbReference type="AlphaFoldDB" id="A0A2V3ZIQ0"/>
<comment type="catalytic activity">
    <reaction evidence="4">
        <text>alpha,alpha-trehalose 6-phosphate + H2O = alpha,alpha-trehalose + phosphate</text>
        <dbReference type="Rhea" id="RHEA:23420"/>
        <dbReference type="ChEBI" id="CHEBI:15377"/>
        <dbReference type="ChEBI" id="CHEBI:16551"/>
        <dbReference type="ChEBI" id="CHEBI:43474"/>
        <dbReference type="ChEBI" id="CHEBI:58429"/>
        <dbReference type="EC" id="3.1.3.12"/>
    </reaction>
</comment>
<dbReference type="GO" id="GO:0000287">
    <property type="term" value="F:magnesium ion binding"/>
    <property type="evidence" value="ECO:0007669"/>
    <property type="project" value="UniProtKB-ARBA"/>
</dbReference>
<dbReference type="NCBIfam" id="TIGR01484">
    <property type="entry name" value="HAD-SF-IIB"/>
    <property type="match status" value="1"/>
</dbReference>
<evidence type="ECO:0000256" key="1">
    <source>
        <dbReference type="ARBA" id="ARBA00005199"/>
    </source>
</evidence>
<dbReference type="GO" id="GO:0005992">
    <property type="term" value="P:trehalose biosynthetic process"/>
    <property type="evidence" value="ECO:0007669"/>
    <property type="project" value="UniProtKB-UniPathway"/>
</dbReference>
<comment type="similarity">
    <text evidence="2 4">Belongs to the trehalose phosphatase family.</text>
</comment>
<evidence type="ECO:0000256" key="3">
    <source>
        <dbReference type="ARBA" id="ARBA00022801"/>
    </source>
</evidence>
<comment type="pathway">
    <text evidence="1 4">Glycan biosynthesis; trehalose biosynthesis.</text>
</comment>
<protein>
    <recommendedName>
        <fullName evidence="4">Trehalose 6-phosphate phosphatase</fullName>
        <ecNumber evidence="4">3.1.3.12</ecNumber>
    </recommendedName>
</protein>
<comment type="caution">
    <text evidence="5">The sequence shown here is derived from an EMBL/GenBank/DDBJ whole genome shotgun (WGS) entry which is preliminary data.</text>
</comment>
<keyword evidence="3 4" id="KW-0378">Hydrolase</keyword>
<reference evidence="6" key="1">
    <citation type="submission" date="2018-05" db="EMBL/GenBank/DDBJ databases">
        <authorList>
            <person name="Lu D."/>
        </authorList>
    </citation>
    <scope>NUCLEOTIDE SEQUENCE [LARGE SCALE GENOMIC DNA]</scope>
    <source>
        <strain evidence="6">F01</strain>
    </source>
</reference>
<keyword evidence="4" id="KW-0479">Metal-binding</keyword>